<feature type="compositionally biased region" description="Polar residues" evidence="3">
    <location>
        <begin position="1"/>
        <end position="10"/>
    </location>
</feature>
<dbReference type="GO" id="GO:0005634">
    <property type="term" value="C:nucleus"/>
    <property type="evidence" value="ECO:0007669"/>
    <property type="project" value="TreeGrafter"/>
</dbReference>
<reference evidence="5" key="1">
    <citation type="submission" date="2022-08" db="EMBL/GenBank/DDBJ databases">
        <authorList>
            <consortium name="DOE Joint Genome Institute"/>
            <person name="Min B."/>
            <person name="Riley R."/>
            <person name="Sierra-Patev S."/>
            <person name="Naranjo-Ortiz M."/>
            <person name="Looney B."/>
            <person name="Konkel Z."/>
            <person name="Slot J.C."/>
            <person name="Sakamoto Y."/>
            <person name="Steenwyk J.L."/>
            <person name="Rokas A."/>
            <person name="Carro J."/>
            <person name="Camarero S."/>
            <person name="Ferreira P."/>
            <person name="Molpeceres G."/>
            <person name="Ruiz-Duenas F.J."/>
            <person name="Serrano A."/>
            <person name="Henrissat B."/>
            <person name="Drula E."/>
            <person name="Hughes K.W."/>
            <person name="Mata J.L."/>
            <person name="Ishikawa N.K."/>
            <person name="Vargas-Isla R."/>
            <person name="Ushijima S."/>
            <person name="Smith C.A."/>
            <person name="Ahrendt S."/>
            <person name="Andreopoulos W."/>
            <person name="He G."/>
            <person name="Labutti K."/>
            <person name="Lipzen A."/>
            <person name="Ng V."/>
            <person name="Sandor L."/>
            <person name="Barry K."/>
            <person name="Martinez A.T."/>
            <person name="Xiao Y."/>
            <person name="Gibbons J.G."/>
            <person name="Terashima K."/>
            <person name="Hibbett D.S."/>
            <person name="Grigoriev I.V."/>
        </authorList>
    </citation>
    <scope>NUCLEOTIDE SEQUENCE</scope>
    <source>
        <strain evidence="5">TFB9207</strain>
    </source>
</reference>
<dbReference type="CDD" id="cd00009">
    <property type="entry name" value="AAA"/>
    <property type="match status" value="1"/>
</dbReference>
<dbReference type="PANTHER" id="PTHR10763">
    <property type="entry name" value="CELL DIVISION CONTROL PROTEIN 6-RELATED"/>
    <property type="match status" value="1"/>
</dbReference>
<dbReference type="PANTHER" id="PTHR10763:SF26">
    <property type="entry name" value="CELL DIVISION CONTROL PROTEIN 6 HOMOLOG"/>
    <property type="match status" value="1"/>
</dbReference>
<dbReference type="Proteomes" id="UP001163846">
    <property type="component" value="Unassembled WGS sequence"/>
</dbReference>
<dbReference type="GO" id="GO:0006270">
    <property type="term" value="P:DNA replication initiation"/>
    <property type="evidence" value="ECO:0007669"/>
    <property type="project" value="TreeGrafter"/>
</dbReference>
<dbReference type="Gene3D" id="3.40.50.300">
    <property type="entry name" value="P-loop containing nucleotide triphosphate hydrolases"/>
    <property type="match status" value="1"/>
</dbReference>
<dbReference type="GO" id="GO:0016887">
    <property type="term" value="F:ATP hydrolysis activity"/>
    <property type="evidence" value="ECO:0007669"/>
    <property type="project" value="InterPro"/>
</dbReference>
<accession>A0AA38P943</accession>
<dbReference type="SUPFAM" id="SSF52540">
    <property type="entry name" value="P-loop containing nucleoside triphosphate hydrolases"/>
    <property type="match status" value="1"/>
</dbReference>
<dbReference type="InterPro" id="IPR054425">
    <property type="entry name" value="Cdc6_ORC1-like_ATPase_lid"/>
</dbReference>
<sequence>MGSPASNHTSFLGKRSRQSEPDSEQLQTPGPTPNAKRAKATTTTPILDSNGNKENVPPLNVTPVNSSSISPPSSRAIRALRRSATVERFHTPAPARASIKRNASFSTSFASLSLTTPPATPLTLLPIHARVRALLRATTDSNVSMPARDNEREFISKLLRGFLNSSGDDASHNLYVSGSPGCGKTALMNSILNTLELDKTRVIKVNCMVLTNLDELWDRLICEFDGVVQKKRKSGTTSANGREAVESLLSGMSTRCILVLDEMDHVASNPQSLSSILNLAKFNKLCVIGIANTHTLMNSPPISSGHFQTLHFSPYTSAQLLQILQSRLSTLTSPTPPRTEAIKAINEFLPRPTLTLLAQKIAGLTGDVRTLFEVLRRAIDLAVTSSVSMNADDDESFFAKAGPVFSVSPSNVLAALKTGPQAQAKSHSSAQSQSAPARTISNSGIVQKVAGLGFQAQLVLLAVLAASKRLEVGLTIDVLSSRTPSALSRRSTLKSLSNDKRIVMNEMNLYAFYSQILRRDGGDVGISTPVSRIEFSDLLGMLEGVGLVVLGHLDTSPKKKRVCLGRSVSFSKSSDASARSGGTKAEKVGLAPGVWADELLRGLGITGSTNARPSQGIKEEELSTIWMREDAVVRKELKNVENKRDAHGENQMFVDASMDD</sequence>
<name>A0AA38P943_9AGAR</name>
<dbReference type="Pfam" id="PF22606">
    <property type="entry name" value="Cdc6-ORC-like_ATPase_lid"/>
    <property type="match status" value="1"/>
</dbReference>
<dbReference type="AlphaFoldDB" id="A0AA38P943"/>
<dbReference type="InterPro" id="IPR050311">
    <property type="entry name" value="ORC1/CDC6"/>
</dbReference>
<organism evidence="5 6">
    <name type="scientific">Lentinula raphanica</name>
    <dbReference type="NCBI Taxonomy" id="153919"/>
    <lineage>
        <taxon>Eukaryota</taxon>
        <taxon>Fungi</taxon>
        <taxon>Dikarya</taxon>
        <taxon>Basidiomycota</taxon>
        <taxon>Agaricomycotina</taxon>
        <taxon>Agaricomycetes</taxon>
        <taxon>Agaricomycetidae</taxon>
        <taxon>Agaricales</taxon>
        <taxon>Marasmiineae</taxon>
        <taxon>Omphalotaceae</taxon>
        <taxon>Lentinula</taxon>
    </lineage>
</organism>
<evidence type="ECO:0000256" key="1">
    <source>
        <dbReference type="ARBA" id="ARBA00006184"/>
    </source>
</evidence>
<dbReference type="SMART" id="SM00382">
    <property type="entry name" value="AAA"/>
    <property type="match status" value="1"/>
</dbReference>
<dbReference type="InterPro" id="IPR027417">
    <property type="entry name" value="P-loop_NTPase"/>
</dbReference>
<evidence type="ECO:0000313" key="6">
    <source>
        <dbReference type="Proteomes" id="UP001163846"/>
    </source>
</evidence>
<dbReference type="EMBL" id="MU806172">
    <property type="protein sequence ID" value="KAJ3838628.1"/>
    <property type="molecule type" value="Genomic_DNA"/>
</dbReference>
<feature type="region of interest" description="Disordered" evidence="3">
    <location>
        <begin position="1"/>
        <end position="74"/>
    </location>
</feature>
<dbReference type="InterPro" id="IPR003593">
    <property type="entry name" value="AAA+_ATPase"/>
</dbReference>
<dbReference type="GO" id="GO:0003688">
    <property type="term" value="F:DNA replication origin binding"/>
    <property type="evidence" value="ECO:0007669"/>
    <property type="project" value="TreeGrafter"/>
</dbReference>
<keyword evidence="6" id="KW-1185">Reference proteome</keyword>
<evidence type="ECO:0000313" key="5">
    <source>
        <dbReference type="EMBL" id="KAJ3838628.1"/>
    </source>
</evidence>
<dbReference type="GO" id="GO:0033314">
    <property type="term" value="P:mitotic DNA replication checkpoint signaling"/>
    <property type="evidence" value="ECO:0007669"/>
    <property type="project" value="TreeGrafter"/>
</dbReference>
<dbReference type="InterPro" id="IPR049945">
    <property type="entry name" value="AAA_22"/>
</dbReference>
<keyword evidence="5" id="KW-0378">Hydrolase</keyword>
<dbReference type="Pfam" id="PF13401">
    <property type="entry name" value="AAA_22"/>
    <property type="match status" value="1"/>
</dbReference>
<gene>
    <name evidence="5" type="ORF">F5878DRAFT_537123</name>
</gene>
<evidence type="ECO:0000256" key="2">
    <source>
        <dbReference type="ARBA" id="ARBA00022705"/>
    </source>
</evidence>
<protein>
    <submittedName>
        <fullName evidence="5">P-loop containing nucleoside triphosphate hydrolase protein</fullName>
    </submittedName>
</protein>
<proteinExistence type="inferred from homology"/>
<feature type="domain" description="AAA+ ATPase" evidence="4">
    <location>
        <begin position="170"/>
        <end position="327"/>
    </location>
</feature>
<feature type="compositionally biased region" description="Polar residues" evidence="3">
    <location>
        <begin position="40"/>
        <end position="53"/>
    </location>
</feature>
<keyword evidence="2" id="KW-0235">DNA replication</keyword>
<comment type="caution">
    <text evidence="5">The sequence shown here is derived from an EMBL/GenBank/DDBJ whole genome shotgun (WGS) entry which is preliminary data.</text>
</comment>
<dbReference type="Gene3D" id="1.10.8.60">
    <property type="match status" value="1"/>
</dbReference>
<evidence type="ECO:0000256" key="3">
    <source>
        <dbReference type="SAM" id="MobiDB-lite"/>
    </source>
</evidence>
<evidence type="ECO:0000259" key="4">
    <source>
        <dbReference type="SMART" id="SM00382"/>
    </source>
</evidence>
<comment type="similarity">
    <text evidence="1">Belongs to the CDC6/cdc18 family.</text>
</comment>